<name>A0A3P7LKL9_DIBLA</name>
<sequence length="235" mass="26035">MGLELSVDVEVAVVEFYGGAATGTLTRYSTIVDEVGSEGTNEVYVTDKHQKYILKQQDRFGFLHASSEIQTGCLLGDCGTAVSGAVDFIRPISGTGQDKWTRPRRIDEADVLSGRLFKKFGDSGRRRLKPNATSIYQLDAGGHKDERRPKHIHDRWPIACPEAEDEEVSARTEGRLVKSLSRSIAHFCHRVLVESVPHLEAEACTKQDECELTTLTKDGAEAHGNEGITPIRRHF</sequence>
<proteinExistence type="predicted"/>
<dbReference type="EMBL" id="UYRU01057803">
    <property type="protein sequence ID" value="VDN13940.1"/>
    <property type="molecule type" value="Genomic_DNA"/>
</dbReference>
<protein>
    <submittedName>
        <fullName evidence="1">Uncharacterized protein</fullName>
    </submittedName>
</protein>
<organism evidence="1 2">
    <name type="scientific">Dibothriocephalus latus</name>
    <name type="common">Fish tapeworm</name>
    <name type="synonym">Diphyllobothrium latum</name>
    <dbReference type="NCBI Taxonomy" id="60516"/>
    <lineage>
        <taxon>Eukaryota</taxon>
        <taxon>Metazoa</taxon>
        <taxon>Spiralia</taxon>
        <taxon>Lophotrochozoa</taxon>
        <taxon>Platyhelminthes</taxon>
        <taxon>Cestoda</taxon>
        <taxon>Eucestoda</taxon>
        <taxon>Diphyllobothriidea</taxon>
        <taxon>Diphyllobothriidae</taxon>
        <taxon>Dibothriocephalus</taxon>
    </lineage>
</organism>
<evidence type="ECO:0000313" key="2">
    <source>
        <dbReference type="Proteomes" id="UP000281553"/>
    </source>
</evidence>
<keyword evidence="2" id="KW-1185">Reference proteome</keyword>
<dbReference type="AlphaFoldDB" id="A0A3P7LKL9"/>
<accession>A0A3P7LKL9</accession>
<gene>
    <name evidence="1" type="ORF">DILT_LOCUS9771</name>
</gene>
<dbReference type="Proteomes" id="UP000281553">
    <property type="component" value="Unassembled WGS sequence"/>
</dbReference>
<evidence type="ECO:0000313" key="1">
    <source>
        <dbReference type="EMBL" id="VDN13940.1"/>
    </source>
</evidence>
<reference evidence="1 2" key="1">
    <citation type="submission" date="2018-11" db="EMBL/GenBank/DDBJ databases">
        <authorList>
            <consortium name="Pathogen Informatics"/>
        </authorList>
    </citation>
    <scope>NUCLEOTIDE SEQUENCE [LARGE SCALE GENOMIC DNA]</scope>
</reference>